<comment type="similarity">
    <text evidence="1">Belongs to the PP2C family.</text>
</comment>
<reference evidence="3" key="1">
    <citation type="journal article" date="2012" name="Nature">
        <title>The tomato genome sequence provides insights into fleshy fruit evolution.</title>
        <authorList>
            <consortium name="Tomato Genome Consortium"/>
        </authorList>
    </citation>
    <scope>NUCLEOTIDE SEQUENCE [LARGE SCALE GENOMIC DNA]</scope>
    <source>
        <strain evidence="3">cv. Heinz 1706</strain>
    </source>
</reference>
<dbReference type="OMA" id="MVIINDT"/>
<protein>
    <recommendedName>
        <fullName evidence="1">Protein phosphatase</fullName>
        <ecNumber evidence="1">3.1.3.16</ecNumber>
    </recommendedName>
</protein>
<dbReference type="InterPro" id="IPR001932">
    <property type="entry name" value="PPM-type_phosphatase-like_dom"/>
</dbReference>
<proteinExistence type="inferred from homology"/>
<evidence type="ECO:0000259" key="2">
    <source>
        <dbReference type="PROSITE" id="PS51746"/>
    </source>
</evidence>
<dbReference type="GO" id="GO:0004722">
    <property type="term" value="F:protein serine/threonine phosphatase activity"/>
    <property type="evidence" value="ECO:0000318"/>
    <property type="project" value="GO_Central"/>
</dbReference>
<name>A0A3Q7GB00_SOLLC</name>
<keyword evidence="1" id="KW-0479">Metal-binding</keyword>
<sequence>MVIINDTTNIKGFPNFLNFFKFGRQSQKFPLVIMVLSRDGPRAWILGGALCQGIRKSISGQERGLQLVEIFSEERLLFGKSFCSVPSAGLSDLHVFVRPGAFAAAPTNLNIVNQRKNISGISAIPRTFGLKGFHSSSAACISAGAAPDVSFDNSLREVQRASSANSSEQKIHIDRSLKLDSGSSYLPHPDKEEKVMAIREEPKGSVDPARVLEKAYTLTRAKGSSTACIIALTDQHRNVIKRMVVDWSYLGLHAINLGDSGFMVIRDGCTVLKSPVQQHDFNFTYQLESGGTGGDSPTSGEVFKIPVAPGDVIIAGTDGLFDNLYTSDITAVVVHARRAHLPPQVVAQKIAALARERALDKNRQSPFSAAAQDAGIRFYGGKLDDVTVVVSYITSDKNENSNSLKI</sequence>
<dbReference type="Gramene" id="Solyc04g080090.3.1">
    <property type="protein sequence ID" value="Solyc04g080090.3.1"/>
    <property type="gene ID" value="Solyc04g080090.3"/>
</dbReference>
<evidence type="ECO:0000256" key="1">
    <source>
        <dbReference type="RuleBase" id="RU366020"/>
    </source>
</evidence>
<comment type="cofactor">
    <cofactor evidence="1">
        <name>Mn(2+)</name>
        <dbReference type="ChEBI" id="CHEBI:29035"/>
    </cofactor>
</comment>
<dbReference type="Proteomes" id="UP000004994">
    <property type="component" value="Chromosome 4"/>
</dbReference>
<feature type="domain" description="PPM-type phosphatase" evidence="2">
    <location>
        <begin position="180"/>
        <end position="393"/>
    </location>
</feature>
<dbReference type="InParanoid" id="A0A3Q7GB00"/>
<keyword evidence="1" id="KW-0460">Magnesium</keyword>
<comment type="catalytic activity">
    <reaction evidence="1">
        <text>O-phospho-L-seryl-[protein] + H2O = L-seryl-[protein] + phosphate</text>
        <dbReference type="Rhea" id="RHEA:20629"/>
        <dbReference type="Rhea" id="RHEA-COMP:9863"/>
        <dbReference type="Rhea" id="RHEA-COMP:11604"/>
        <dbReference type="ChEBI" id="CHEBI:15377"/>
        <dbReference type="ChEBI" id="CHEBI:29999"/>
        <dbReference type="ChEBI" id="CHEBI:43474"/>
        <dbReference type="ChEBI" id="CHEBI:83421"/>
        <dbReference type="EC" id="3.1.3.16"/>
    </reaction>
</comment>
<evidence type="ECO:0000313" key="4">
    <source>
        <dbReference type="Proteomes" id="UP000004994"/>
    </source>
</evidence>
<dbReference type="GO" id="GO:0046872">
    <property type="term" value="F:metal ion binding"/>
    <property type="evidence" value="ECO:0007669"/>
    <property type="project" value="UniProtKB-UniRule"/>
</dbReference>
<dbReference type="PANTHER" id="PTHR12320">
    <property type="entry name" value="PROTEIN PHOSPHATASE 2C"/>
    <property type="match status" value="1"/>
</dbReference>
<dbReference type="PROSITE" id="PS51746">
    <property type="entry name" value="PPM_2"/>
    <property type="match status" value="1"/>
</dbReference>
<dbReference type="InterPro" id="IPR039123">
    <property type="entry name" value="PPTC7"/>
</dbReference>
<keyword evidence="1" id="KW-0464">Manganese</keyword>
<dbReference type="SUPFAM" id="SSF81606">
    <property type="entry name" value="PP2C-like"/>
    <property type="match status" value="1"/>
</dbReference>
<dbReference type="Gene3D" id="3.60.40.10">
    <property type="entry name" value="PPM-type phosphatase domain"/>
    <property type="match status" value="1"/>
</dbReference>
<dbReference type="InterPro" id="IPR036457">
    <property type="entry name" value="PPM-type-like_dom_sf"/>
</dbReference>
<comment type="catalytic activity">
    <reaction evidence="1">
        <text>O-phospho-L-threonyl-[protein] + H2O = L-threonyl-[protein] + phosphate</text>
        <dbReference type="Rhea" id="RHEA:47004"/>
        <dbReference type="Rhea" id="RHEA-COMP:11060"/>
        <dbReference type="Rhea" id="RHEA-COMP:11605"/>
        <dbReference type="ChEBI" id="CHEBI:15377"/>
        <dbReference type="ChEBI" id="CHEBI:30013"/>
        <dbReference type="ChEBI" id="CHEBI:43474"/>
        <dbReference type="ChEBI" id="CHEBI:61977"/>
        <dbReference type="EC" id="3.1.3.16"/>
    </reaction>
</comment>
<accession>A0A3Q7GB00</accession>
<organism evidence="3">
    <name type="scientific">Solanum lycopersicum</name>
    <name type="common">Tomato</name>
    <name type="synonym">Lycopersicon esculentum</name>
    <dbReference type="NCBI Taxonomy" id="4081"/>
    <lineage>
        <taxon>Eukaryota</taxon>
        <taxon>Viridiplantae</taxon>
        <taxon>Streptophyta</taxon>
        <taxon>Embryophyta</taxon>
        <taxon>Tracheophyta</taxon>
        <taxon>Spermatophyta</taxon>
        <taxon>Magnoliopsida</taxon>
        <taxon>eudicotyledons</taxon>
        <taxon>Gunneridae</taxon>
        <taxon>Pentapetalae</taxon>
        <taxon>asterids</taxon>
        <taxon>lamiids</taxon>
        <taxon>Solanales</taxon>
        <taxon>Solanaceae</taxon>
        <taxon>Solanoideae</taxon>
        <taxon>Solaneae</taxon>
        <taxon>Solanum</taxon>
        <taxon>Solanum subgen. Lycopersicon</taxon>
    </lineage>
</organism>
<dbReference type="PANTHER" id="PTHR12320:SF67">
    <property type="entry name" value="PROTEIN PHOSPHATASE"/>
    <property type="match status" value="1"/>
</dbReference>
<keyword evidence="4" id="KW-1185">Reference proteome</keyword>
<keyword evidence="1" id="KW-0378">Hydrolase</keyword>
<reference evidence="3" key="2">
    <citation type="submission" date="2019-01" db="UniProtKB">
        <authorList>
            <consortium name="EnsemblPlants"/>
        </authorList>
    </citation>
    <scope>IDENTIFICATION</scope>
    <source>
        <strain evidence="3">cv. Heinz 1706</strain>
    </source>
</reference>
<keyword evidence="1" id="KW-0904">Protein phosphatase</keyword>
<comment type="cofactor">
    <cofactor evidence="1">
        <name>Mg(2+)</name>
        <dbReference type="ChEBI" id="CHEBI:18420"/>
    </cofactor>
</comment>
<evidence type="ECO:0000313" key="3">
    <source>
        <dbReference type="EnsemblPlants" id="Solyc04g080090.3.1"/>
    </source>
</evidence>
<dbReference type="EnsemblPlants" id="Solyc04g080090.3.1">
    <property type="protein sequence ID" value="Solyc04g080090.3.1"/>
    <property type="gene ID" value="Solyc04g080090.3"/>
</dbReference>
<dbReference type="EC" id="3.1.3.16" evidence="1"/>
<dbReference type="AlphaFoldDB" id="A0A3Q7GB00"/>